<dbReference type="InterPro" id="IPR000390">
    <property type="entry name" value="Small_drug/metabolite_transptr"/>
</dbReference>
<dbReference type="EMBL" id="UOGE01000011">
    <property type="protein sequence ID" value="VAX16581.1"/>
    <property type="molecule type" value="Genomic_DNA"/>
</dbReference>
<evidence type="ECO:0000256" key="6">
    <source>
        <dbReference type="ARBA" id="ARBA00023136"/>
    </source>
</evidence>
<dbReference type="Pfam" id="PF00893">
    <property type="entry name" value="Multi_Drug_Res"/>
    <property type="match status" value="1"/>
</dbReference>
<evidence type="ECO:0000256" key="5">
    <source>
        <dbReference type="ARBA" id="ARBA00022989"/>
    </source>
</evidence>
<feature type="transmembrane region" description="Helical" evidence="7">
    <location>
        <begin position="32"/>
        <end position="50"/>
    </location>
</feature>
<dbReference type="PANTHER" id="PTHR30561">
    <property type="entry name" value="SMR FAMILY PROTON-DEPENDENT DRUG EFFLUX TRANSPORTER SUGE"/>
    <property type="match status" value="1"/>
</dbReference>
<dbReference type="InterPro" id="IPR037185">
    <property type="entry name" value="EmrE-like"/>
</dbReference>
<keyword evidence="5 7" id="KW-1133">Transmembrane helix</keyword>
<evidence type="ECO:0000256" key="2">
    <source>
        <dbReference type="ARBA" id="ARBA00022448"/>
    </source>
</evidence>
<evidence type="ECO:0000256" key="7">
    <source>
        <dbReference type="SAM" id="Phobius"/>
    </source>
</evidence>
<dbReference type="FunFam" id="1.10.3730.20:FF:000001">
    <property type="entry name" value="Quaternary ammonium compound resistance transporter SugE"/>
    <property type="match status" value="1"/>
</dbReference>
<organism evidence="8">
    <name type="scientific">hydrothermal vent metagenome</name>
    <dbReference type="NCBI Taxonomy" id="652676"/>
    <lineage>
        <taxon>unclassified sequences</taxon>
        <taxon>metagenomes</taxon>
        <taxon>ecological metagenomes</taxon>
    </lineage>
</organism>
<dbReference type="InterPro" id="IPR045324">
    <property type="entry name" value="Small_multidrug_res"/>
</dbReference>
<dbReference type="AlphaFoldDB" id="A0A3B1BPV1"/>
<feature type="transmembrane region" description="Helical" evidence="7">
    <location>
        <begin position="84"/>
        <end position="103"/>
    </location>
</feature>
<protein>
    <submittedName>
        <fullName evidence="8">Uncharacterized membrane protein YvaE</fullName>
    </submittedName>
</protein>
<reference evidence="8" key="1">
    <citation type="submission" date="2018-06" db="EMBL/GenBank/DDBJ databases">
        <authorList>
            <person name="Zhirakovskaya E."/>
        </authorList>
    </citation>
    <scope>NUCLEOTIDE SEQUENCE</scope>
</reference>
<evidence type="ECO:0000256" key="4">
    <source>
        <dbReference type="ARBA" id="ARBA00022692"/>
    </source>
</evidence>
<dbReference type="Gene3D" id="1.10.3730.20">
    <property type="match status" value="1"/>
</dbReference>
<keyword evidence="3" id="KW-1003">Cell membrane</keyword>
<keyword evidence="6 7" id="KW-0472">Membrane</keyword>
<proteinExistence type="predicted"/>
<keyword evidence="4 7" id="KW-0812">Transmembrane</keyword>
<evidence type="ECO:0000256" key="1">
    <source>
        <dbReference type="ARBA" id="ARBA00004651"/>
    </source>
</evidence>
<keyword evidence="2" id="KW-0813">Transport</keyword>
<accession>A0A3B1BPV1</accession>
<feature type="transmembrane region" description="Helical" evidence="7">
    <location>
        <begin position="57"/>
        <end position="78"/>
    </location>
</feature>
<dbReference type="PANTHER" id="PTHR30561:SF1">
    <property type="entry name" value="MULTIDRUG TRANSPORTER EMRE"/>
    <property type="match status" value="1"/>
</dbReference>
<evidence type="ECO:0000313" key="8">
    <source>
        <dbReference type="EMBL" id="VAX16581.1"/>
    </source>
</evidence>
<name>A0A3B1BPV1_9ZZZZ</name>
<comment type="subcellular location">
    <subcellularLocation>
        <location evidence="1">Cell membrane</location>
        <topology evidence="1">Multi-pass membrane protein</topology>
    </subcellularLocation>
</comment>
<gene>
    <name evidence="8" type="ORF">MNBD_NITROSPINAE02-2152</name>
</gene>
<evidence type="ECO:0000256" key="3">
    <source>
        <dbReference type="ARBA" id="ARBA00022475"/>
    </source>
</evidence>
<sequence>MSQVYLVLAILLEVSGTTCMKLADGFTKILPSVLVFAFYGLSLAALTMALKKLDVSMAYATWSGLGAALIAMIGIYWFHEPVTALKVGSIALIVAGVVGLNMGGAH</sequence>
<dbReference type="GO" id="GO:0022857">
    <property type="term" value="F:transmembrane transporter activity"/>
    <property type="evidence" value="ECO:0007669"/>
    <property type="project" value="InterPro"/>
</dbReference>
<dbReference type="GO" id="GO:0005886">
    <property type="term" value="C:plasma membrane"/>
    <property type="evidence" value="ECO:0007669"/>
    <property type="project" value="UniProtKB-SubCell"/>
</dbReference>
<dbReference type="SUPFAM" id="SSF103481">
    <property type="entry name" value="Multidrug resistance efflux transporter EmrE"/>
    <property type="match status" value="1"/>
</dbReference>